<evidence type="ECO:0000313" key="2">
    <source>
        <dbReference type="Proteomes" id="UP000765509"/>
    </source>
</evidence>
<protein>
    <submittedName>
        <fullName evidence="1">Uncharacterized protein</fullName>
    </submittedName>
</protein>
<keyword evidence="2" id="KW-1185">Reference proteome</keyword>
<comment type="caution">
    <text evidence="1">The sequence shown here is derived from an EMBL/GenBank/DDBJ whole genome shotgun (WGS) entry which is preliminary data.</text>
</comment>
<name>A0A9Q3KW59_9BASI</name>
<evidence type="ECO:0000313" key="1">
    <source>
        <dbReference type="EMBL" id="MBW0586480.1"/>
    </source>
</evidence>
<proteinExistence type="predicted"/>
<dbReference type="EMBL" id="AVOT02123987">
    <property type="protein sequence ID" value="MBW0586480.1"/>
    <property type="molecule type" value="Genomic_DNA"/>
</dbReference>
<organism evidence="1 2">
    <name type="scientific">Austropuccinia psidii MF-1</name>
    <dbReference type="NCBI Taxonomy" id="1389203"/>
    <lineage>
        <taxon>Eukaryota</taxon>
        <taxon>Fungi</taxon>
        <taxon>Dikarya</taxon>
        <taxon>Basidiomycota</taxon>
        <taxon>Pucciniomycotina</taxon>
        <taxon>Pucciniomycetes</taxon>
        <taxon>Pucciniales</taxon>
        <taxon>Sphaerophragmiaceae</taxon>
        <taxon>Austropuccinia</taxon>
    </lineage>
</organism>
<reference evidence="1" key="1">
    <citation type="submission" date="2021-03" db="EMBL/GenBank/DDBJ databases">
        <title>Draft genome sequence of rust myrtle Austropuccinia psidii MF-1, a brazilian biotype.</title>
        <authorList>
            <person name="Quecine M.C."/>
            <person name="Pachon D.M.R."/>
            <person name="Bonatelli M.L."/>
            <person name="Correr F.H."/>
            <person name="Franceschini L.M."/>
            <person name="Leite T.F."/>
            <person name="Margarido G.R.A."/>
            <person name="Almeida C.A."/>
            <person name="Ferrarezi J.A."/>
            <person name="Labate C.A."/>
        </authorList>
    </citation>
    <scope>NUCLEOTIDE SEQUENCE</scope>
    <source>
        <strain evidence="1">MF-1</strain>
    </source>
</reference>
<accession>A0A9Q3KW59</accession>
<dbReference type="Proteomes" id="UP000765509">
    <property type="component" value="Unassembled WGS sequence"/>
</dbReference>
<gene>
    <name evidence="1" type="ORF">O181_126195</name>
</gene>
<dbReference type="AlphaFoldDB" id="A0A9Q3KW59"/>
<sequence length="114" mass="13955">MNSIKEYVLDLENPCRIDKESFLKYYDKISYWKLLTPREEPAYLILPYIEFKNIYYKAPIKAKGKKWLRNISRLKISRIEFMDWLSEEALRGNLRNKYWEEIFSFDEKNKEGSL</sequence>